<evidence type="ECO:0000313" key="3">
    <source>
        <dbReference type="Proteomes" id="UP000016521"/>
    </source>
</evidence>
<proteinExistence type="predicted"/>
<keyword evidence="1" id="KW-0812">Transmembrane</keyword>
<keyword evidence="1" id="KW-0472">Membrane</keyword>
<keyword evidence="3" id="KW-1185">Reference proteome</keyword>
<reference evidence="2 3" key="1">
    <citation type="submission" date="2015-06" db="EMBL/GenBank/DDBJ databases">
        <authorList>
            <person name="Xie B.-B."/>
            <person name="Rong J.-C."/>
            <person name="Qin Q.-L."/>
            <person name="Zhang Y.-Z."/>
        </authorList>
    </citation>
    <scope>NUCLEOTIDE SEQUENCE [LARGE SCALE GENOMIC DNA]</scope>
    <source>
        <strain evidence="2 3">JCM 20779</strain>
    </source>
</reference>
<dbReference type="Proteomes" id="UP000016521">
    <property type="component" value="Chromosome II"/>
</dbReference>
<evidence type="ECO:0000313" key="2">
    <source>
        <dbReference type="EMBL" id="ATD10045.1"/>
    </source>
</evidence>
<evidence type="ECO:0008006" key="4">
    <source>
        <dbReference type="Google" id="ProtNLM"/>
    </source>
</evidence>
<name>A0ABN5CKA4_PSEO7</name>
<evidence type="ECO:0000256" key="1">
    <source>
        <dbReference type="SAM" id="Phobius"/>
    </source>
</evidence>
<dbReference type="EMBL" id="CP011925">
    <property type="protein sequence ID" value="ATD10045.1"/>
    <property type="molecule type" value="Genomic_DNA"/>
</dbReference>
<sequence length="39" mass="4792">MKVFYFYLGEFFGVLLVMECNSFYSKKLAYFSYKNKKEK</sequence>
<organism evidence="2 3">
    <name type="scientific">Pseudoalteromonas piscicida</name>
    <dbReference type="NCBI Taxonomy" id="43662"/>
    <lineage>
        <taxon>Bacteria</taxon>
        <taxon>Pseudomonadati</taxon>
        <taxon>Pseudomonadota</taxon>
        <taxon>Gammaproteobacteria</taxon>
        <taxon>Alteromonadales</taxon>
        <taxon>Pseudoalteromonadaceae</taxon>
        <taxon>Pseudoalteromonas</taxon>
    </lineage>
</organism>
<feature type="transmembrane region" description="Helical" evidence="1">
    <location>
        <begin position="6"/>
        <end position="24"/>
    </location>
</feature>
<keyword evidence="1" id="KW-1133">Transmembrane helix</keyword>
<accession>A0ABN5CKA4</accession>
<gene>
    <name evidence="2" type="ORF">PPIS_b1002</name>
</gene>
<protein>
    <recommendedName>
        <fullName evidence="4">Lipoprotein</fullName>
    </recommendedName>
</protein>